<dbReference type="InterPro" id="IPR011051">
    <property type="entry name" value="RmlC_Cupin_sf"/>
</dbReference>
<evidence type="ECO:0000259" key="2">
    <source>
        <dbReference type="Pfam" id="PF07883"/>
    </source>
</evidence>
<dbReference type="Proteomes" id="UP000645610">
    <property type="component" value="Unassembled WGS sequence"/>
</dbReference>
<protein>
    <submittedName>
        <fullName evidence="3">Cupin domain-containing protein</fullName>
    </submittedName>
</protein>
<dbReference type="AlphaFoldDB" id="A0A931BJW1"/>
<dbReference type="InterPro" id="IPR014710">
    <property type="entry name" value="RmlC-like_jellyroll"/>
</dbReference>
<evidence type="ECO:0000313" key="4">
    <source>
        <dbReference type="Proteomes" id="UP000645610"/>
    </source>
</evidence>
<dbReference type="InterPro" id="IPR053146">
    <property type="entry name" value="QDO-like"/>
</dbReference>
<feature type="signal peptide" evidence="1">
    <location>
        <begin position="1"/>
        <end position="20"/>
    </location>
</feature>
<feature type="domain" description="Cupin type-2" evidence="2">
    <location>
        <begin position="81"/>
        <end position="138"/>
    </location>
</feature>
<organism evidence="3 4">
    <name type="scientific">Hymenobacter properus</name>
    <dbReference type="NCBI Taxonomy" id="2791026"/>
    <lineage>
        <taxon>Bacteria</taxon>
        <taxon>Pseudomonadati</taxon>
        <taxon>Bacteroidota</taxon>
        <taxon>Cytophagia</taxon>
        <taxon>Cytophagales</taxon>
        <taxon>Hymenobacteraceae</taxon>
        <taxon>Hymenobacter</taxon>
    </lineage>
</organism>
<name>A0A931BJW1_9BACT</name>
<dbReference type="InterPro" id="IPR013096">
    <property type="entry name" value="Cupin_2"/>
</dbReference>
<dbReference type="PANTHER" id="PTHR36440">
    <property type="entry name" value="PUTATIVE (AFU_ORTHOLOGUE AFUA_8G07350)-RELATED"/>
    <property type="match status" value="1"/>
</dbReference>
<reference evidence="3 4" key="1">
    <citation type="submission" date="2020-11" db="EMBL/GenBank/DDBJ databases">
        <authorList>
            <person name="Kim M.K."/>
        </authorList>
    </citation>
    <scope>NUCLEOTIDE SEQUENCE [LARGE SCALE GENOMIC DNA]</scope>
    <source>
        <strain evidence="3 4">BT439</strain>
    </source>
</reference>
<proteinExistence type="predicted"/>
<evidence type="ECO:0000256" key="1">
    <source>
        <dbReference type="SAM" id="SignalP"/>
    </source>
</evidence>
<keyword evidence="4" id="KW-1185">Reference proteome</keyword>
<sequence>MKRRTFFALPLALPAVPSLAAVLSGGEDGPATGILVPAGQDRFGKSFTFLGAHFDLKVSGKDCNGAMSIYDTTRFEKVGPALHTHTNLDEWFFVTAGEFKFQVGAELFHLKAGDSLFGPRNVPHAFVKTSEGPARLVIMHAPAGTMETYFAEARQLQNPTQAERDALMRKHGMLPAGPRLSPD</sequence>
<keyword evidence="1" id="KW-0732">Signal</keyword>
<dbReference type="Pfam" id="PF07883">
    <property type="entry name" value="Cupin_2"/>
    <property type="match status" value="1"/>
</dbReference>
<dbReference type="PANTHER" id="PTHR36440:SF1">
    <property type="entry name" value="PUTATIVE (AFU_ORTHOLOGUE AFUA_8G07350)-RELATED"/>
    <property type="match status" value="1"/>
</dbReference>
<dbReference type="Gene3D" id="2.60.120.10">
    <property type="entry name" value="Jelly Rolls"/>
    <property type="match status" value="1"/>
</dbReference>
<dbReference type="SUPFAM" id="SSF51182">
    <property type="entry name" value="RmlC-like cupins"/>
    <property type="match status" value="1"/>
</dbReference>
<dbReference type="EMBL" id="JADQDP010000003">
    <property type="protein sequence ID" value="MBF9142687.1"/>
    <property type="molecule type" value="Genomic_DNA"/>
</dbReference>
<dbReference type="RefSeq" id="WP_196287037.1">
    <property type="nucleotide sequence ID" value="NZ_JADQDP010000003.1"/>
</dbReference>
<accession>A0A931BJW1</accession>
<feature type="chain" id="PRO_5037089125" evidence="1">
    <location>
        <begin position="21"/>
        <end position="183"/>
    </location>
</feature>
<evidence type="ECO:0000313" key="3">
    <source>
        <dbReference type="EMBL" id="MBF9142687.1"/>
    </source>
</evidence>
<comment type="caution">
    <text evidence="3">The sequence shown here is derived from an EMBL/GenBank/DDBJ whole genome shotgun (WGS) entry which is preliminary data.</text>
</comment>
<gene>
    <name evidence="3" type="ORF">I2I01_13650</name>
</gene>